<evidence type="ECO:0000313" key="2">
    <source>
        <dbReference type="EMBL" id="SDG25418.1"/>
    </source>
</evidence>
<feature type="region of interest" description="Disordered" evidence="1">
    <location>
        <begin position="44"/>
        <end position="64"/>
    </location>
</feature>
<keyword evidence="3" id="KW-1185">Reference proteome</keyword>
<dbReference type="PROSITE" id="PS51257">
    <property type="entry name" value="PROKAR_LIPOPROTEIN"/>
    <property type="match status" value="1"/>
</dbReference>
<protein>
    <recommendedName>
        <fullName evidence="4">Lipoprotein</fullName>
    </recommendedName>
</protein>
<proteinExistence type="predicted"/>
<dbReference type="EMBL" id="FNBZ01000003">
    <property type="protein sequence ID" value="SDG25418.1"/>
    <property type="molecule type" value="Genomic_DNA"/>
</dbReference>
<comment type="caution">
    <text evidence="2">The sequence shown here is derived from an EMBL/GenBank/DDBJ whole genome shotgun (WGS) entry which is preliminary data.</text>
</comment>
<name>A0ABY0P2A6_9HYPH</name>
<dbReference type="RefSeq" id="WP_061970117.1">
    <property type="nucleotide sequence ID" value="NZ_FNBZ01000003.1"/>
</dbReference>
<dbReference type="Proteomes" id="UP000199468">
    <property type="component" value="Unassembled WGS sequence"/>
</dbReference>
<evidence type="ECO:0000256" key="1">
    <source>
        <dbReference type="SAM" id="MobiDB-lite"/>
    </source>
</evidence>
<organism evidence="2 3">
    <name type="scientific">Bosea robiniae</name>
    <dbReference type="NCBI Taxonomy" id="1036780"/>
    <lineage>
        <taxon>Bacteria</taxon>
        <taxon>Pseudomonadati</taxon>
        <taxon>Pseudomonadota</taxon>
        <taxon>Alphaproteobacteria</taxon>
        <taxon>Hyphomicrobiales</taxon>
        <taxon>Boseaceae</taxon>
        <taxon>Bosea</taxon>
    </lineage>
</organism>
<evidence type="ECO:0008006" key="4">
    <source>
        <dbReference type="Google" id="ProtNLM"/>
    </source>
</evidence>
<gene>
    <name evidence="2" type="ORF">SAMN05421844_103324</name>
</gene>
<reference evidence="2 3" key="1">
    <citation type="submission" date="2016-10" db="EMBL/GenBank/DDBJ databases">
        <authorList>
            <person name="Varghese N."/>
            <person name="Submissions S."/>
        </authorList>
    </citation>
    <scope>NUCLEOTIDE SEQUENCE [LARGE SCALE GENOMIC DNA]</scope>
    <source>
        <strain evidence="2 3">DSM 26672</strain>
    </source>
</reference>
<evidence type="ECO:0000313" key="3">
    <source>
        <dbReference type="Proteomes" id="UP000199468"/>
    </source>
</evidence>
<sequence length="93" mass="9626">MIRISIAASLVAVLAAGCVSSRPQPVQQTAAPSAKRIVRDGGQLVLPDGTRVSPDHTGGFTLPNGDYVKRERGALVLPTGARCQPDASGYICP</sequence>
<accession>A0ABY0P2A6</accession>